<reference evidence="2" key="2">
    <citation type="submission" date="2023-06" db="EMBL/GenBank/DDBJ databases">
        <authorList>
            <consortium name="Lawrence Berkeley National Laboratory"/>
            <person name="Haridas S."/>
            <person name="Hensen N."/>
            <person name="Bonometti L."/>
            <person name="Westerberg I."/>
            <person name="Brannstrom I.O."/>
            <person name="Guillou S."/>
            <person name="Cros-Aarteil S."/>
            <person name="Calhoun S."/>
            <person name="Kuo A."/>
            <person name="Mondo S."/>
            <person name="Pangilinan J."/>
            <person name="Riley R."/>
            <person name="Labutti K."/>
            <person name="Andreopoulos B."/>
            <person name="Lipzen A."/>
            <person name="Chen C."/>
            <person name="Yanf M."/>
            <person name="Daum C."/>
            <person name="Ng V."/>
            <person name="Clum A."/>
            <person name="Steindorff A."/>
            <person name="Ohm R."/>
            <person name="Martin F."/>
            <person name="Silar P."/>
            <person name="Natvig D."/>
            <person name="Lalanne C."/>
            <person name="Gautier V."/>
            <person name="Ament-Velasquez S.L."/>
            <person name="Kruys A."/>
            <person name="Hutchinson M.I."/>
            <person name="Powell A.J."/>
            <person name="Barry K."/>
            <person name="Miller A.N."/>
            <person name="Grigoriev I.V."/>
            <person name="Debuchy R."/>
            <person name="Gladieux P."/>
            <person name="Thoren M.H."/>
            <person name="Johannesson H."/>
        </authorList>
    </citation>
    <scope>NUCLEOTIDE SEQUENCE</scope>
    <source>
        <strain evidence="2">CBS 958.72</strain>
    </source>
</reference>
<dbReference type="Proteomes" id="UP001287356">
    <property type="component" value="Unassembled WGS sequence"/>
</dbReference>
<evidence type="ECO:0000259" key="1">
    <source>
        <dbReference type="Pfam" id="PF06985"/>
    </source>
</evidence>
<feature type="domain" description="Heterokaryon incompatibility" evidence="1">
    <location>
        <begin position="3"/>
        <end position="109"/>
    </location>
</feature>
<dbReference type="InterPro" id="IPR010730">
    <property type="entry name" value="HET"/>
</dbReference>
<evidence type="ECO:0000313" key="3">
    <source>
        <dbReference type="Proteomes" id="UP001287356"/>
    </source>
</evidence>
<accession>A0AAE0JU11</accession>
<proteinExistence type="predicted"/>
<dbReference type="EMBL" id="JAULSN010000010">
    <property type="protein sequence ID" value="KAK3361834.1"/>
    <property type="molecule type" value="Genomic_DNA"/>
</dbReference>
<reference evidence="2" key="1">
    <citation type="journal article" date="2023" name="Mol. Phylogenet. Evol.">
        <title>Genome-scale phylogeny and comparative genomics of the fungal order Sordariales.</title>
        <authorList>
            <person name="Hensen N."/>
            <person name="Bonometti L."/>
            <person name="Westerberg I."/>
            <person name="Brannstrom I.O."/>
            <person name="Guillou S."/>
            <person name="Cros-Aarteil S."/>
            <person name="Calhoun S."/>
            <person name="Haridas S."/>
            <person name="Kuo A."/>
            <person name="Mondo S."/>
            <person name="Pangilinan J."/>
            <person name="Riley R."/>
            <person name="LaButti K."/>
            <person name="Andreopoulos B."/>
            <person name="Lipzen A."/>
            <person name="Chen C."/>
            <person name="Yan M."/>
            <person name="Daum C."/>
            <person name="Ng V."/>
            <person name="Clum A."/>
            <person name="Steindorff A."/>
            <person name="Ohm R.A."/>
            <person name="Martin F."/>
            <person name="Silar P."/>
            <person name="Natvig D.O."/>
            <person name="Lalanne C."/>
            <person name="Gautier V."/>
            <person name="Ament-Velasquez S.L."/>
            <person name="Kruys A."/>
            <person name="Hutchinson M.I."/>
            <person name="Powell A.J."/>
            <person name="Barry K."/>
            <person name="Miller A.N."/>
            <person name="Grigoriev I.V."/>
            <person name="Debuchy R."/>
            <person name="Gladieux P."/>
            <person name="Hiltunen Thoren M."/>
            <person name="Johannesson H."/>
        </authorList>
    </citation>
    <scope>NUCLEOTIDE SEQUENCE</scope>
    <source>
        <strain evidence="2">CBS 958.72</strain>
    </source>
</reference>
<sequence length="216" mass="23832">IRLWVDALCINQADAGERAAQVLLMQFVYHNAAAVCMWLGTDDRFTAAAFGLVQRLGGTESQQRHEPSELFRPDALQRLGLPPFPSPAWEALARLFERPYFRRIWILQEMIAAPRTSQVCCGGECAVPWTALVHAVAFLHRAGWIPAINARFGDGSSSGQDNFSFVVIALDVSVAWMKGAASPAERLAIRRRAQAARPFDATDPRDKIFALVGVVN</sequence>
<dbReference type="AlphaFoldDB" id="A0AAE0JU11"/>
<protein>
    <submittedName>
        <fullName evidence="2">Heterokaryon incompatibility protein-domain-containing protein</fullName>
    </submittedName>
</protein>
<dbReference type="PANTHER" id="PTHR24148">
    <property type="entry name" value="ANKYRIN REPEAT DOMAIN-CONTAINING PROTEIN 39 HOMOLOG-RELATED"/>
    <property type="match status" value="1"/>
</dbReference>
<comment type="caution">
    <text evidence="2">The sequence shown here is derived from an EMBL/GenBank/DDBJ whole genome shotgun (WGS) entry which is preliminary data.</text>
</comment>
<dbReference type="PANTHER" id="PTHR24148:SF64">
    <property type="entry name" value="HETEROKARYON INCOMPATIBILITY DOMAIN-CONTAINING PROTEIN"/>
    <property type="match status" value="1"/>
</dbReference>
<feature type="non-terminal residue" evidence="2">
    <location>
        <position position="216"/>
    </location>
</feature>
<dbReference type="Pfam" id="PF06985">
    <property type="entry name" value="HET"/>
    <property type="match status" value="1"/>
</dbReference>
<evidence type="ECO:0000313" key="2">
    <source>
        <dbReference type="EMBL" id="KAK3361834.1"/>
    </source>
</evidence>
<keyword evidence="3" id="KW-1185">Reference proteome</keyword>
<gene>
    <name evidence="2" type="ORF">B0T24DRAFT_488237</name>
</gene>
<organism evidence="2 3">
    <name type="scientific">Lasiosphaeria ovina</name>
    <dbReference type="NCBI Taxonomy" id="92902"/>
    <lineage>
        <taxon>Eukaryota</taxon>
        <taxon>Fungi</taxon>
        <taxon>Dikarya</taxon>
        <taxon>Ascomycota</taxon>
        <taxon>Pezizomycotina</taxon>
        <taxon>Sordariomycetes</taxon>
        <taxon>Sordariomycetidae</taxon>
        <taxon>Sordariales</taxon>
        <taxon>Lasiosphaeriaceae</taxon>
        <taxon>Lasiosphaeria</taxon>
    </lineage>
</organism>
<feature type="non-terminal residue" evidence="2">
    <location>
        <position position="1"/>
    </location>
</feature>
<dbReference type="InterPro" id="IPR052895">
    <property type="entry name" value="HetReg/Transcr_Mod"/>
</dbReference>
<name>A0AAE0JU11_9PEZI</name>